<dbReference type="Proteomes" id="UP000237811">
    <property type="component" value="Unassembled WGS sequence"/>
</dbReference>
<protein>
    <submittedName>
        <fullName evidence="1">Uncharacterized protein</fullName>
    </submittedName>
</protein>
<organism evidence="1 2">
    <name type="scientific">Burkholderia multivorans</name>
    <dbReference type="NCBI Taxonomy" id="87883"/>
    <lineage>
        <taxon>Bacteria</taxon>
        <taxon>Pseudomonadati</taxon>
        <taxon>Pseudomonadota</taxon>
        <taxon>Betaproteobacteria</taxon>
        <taxon>Burkholderiales</taxon>
        <taxon>Burkholderiaceae</taxon>
        <taxon>Burkholderia</taxon>
        <taxon>Burkholderia cepacia complex</taxon>
    </lineage>
</organism>
<proteinExistence type="predicted"/>
<reference evidence="1 2" key="1">
    <citation type="submission" date="2018-03" db="EMBL/GenBank/DDBJ databases">
        <authorList>
            <person name="Nguyen K."/>
            <person name="Fouts D."/>
            <person name="Sutton G."/>
        </authorList>
    </citation>
    <scope>NUCLEOTIDE SEQUENCE [LARGE SCALE GENOMIC DNA]</scope>
    <source>
        <strain evidence="1 2">AU14328</strain>
    </source>
</reference>
<evidence type="ECO:0000313" key="2">
    <source>
        <dbReference type="Proteomes" id="UP000237811"/>
    </source>
</evidence>
<evidence type="ECO:0000313" key="1">
    <source>
        <dbReference type="EMBL" id="PRE46594.1"/>
    </source>
</evidence>
<dbReference type="EMBL" id="PVFR01000053">
    <property type="protein sequence ID" value="PRE46594.1"/>
    <property type="molecule type" value="Genomic_DNA"/>
</dbReference>
<accession>A0AB37AUW5</accession>
<dbReference type="AlphaFoldDB" id="A0AB37AUW5"/>
<comment type="caution">
    <text evidence="1">The sequence shown here is derived from an EMBL/GenBank/DDBJ whole genome shotgun (WGS) entry which is preliminary data.</text>
</comment>
<sequence>MARSDAAGGAAQPVVRRANTAFPRFRRLRAPLPHAADMRVRCANALTNASLTHFSIAANRAA</sequence>
<name>A0AB37AUW5_9BURK</name>
<gene>
    <name evidence="1" type="ORF">C6P99_17030</name>
</gene>